<dbReference type="SUPFAM" id="SSF47413">
    <property type="entry name" value="lambda repressor-like DNA-binding domains"/>
    <property type="match status" value="1"/>
</dbReference>
<dbReference type="PROSITE" id="PS50943">
    <property type="entry name" value="HTH_CROC1"/>
    <property type="match status" value="1"/>
</dbReference>
<organism evidence="3 4">
    <name type="scientific">Segatella copri</name>
    <dbReference type="NCBI Taxonomy" id="165179"/>
    <lineage>
        <taxon>Bacteria</taxon>
        <taxon>Pseudomonadati</taxon>
        <taxon>Bacteroidota</taxon>
        <taxon>Bacteroidia</taxon>
        <taxon>Bacteroidales</taxon>
        <taxon>Prevotellaceae</taxon>
        <taxon>Segatella</taxon>
    </lineage>
</organism>
<evidence type="ECO:0000313" key="3">
    <source>
        <dbReference type="EMBL" id="RHK47739.1"/>
    </source>
</evidence>
<accession>A0AA92V4M5</accession>
<dbReference type="InterPro" id="IPR010982">
    <property type="entry name" value="Lambda_DNA-bd_dom_sf"/>
</dbReference>
<sequence length="85" mass="9794">MDKSIHSHLYHQVIGRLRSKREGKGVTQAQLADKLGVNQNFISKIETCDRRLDLIELRQICQVLGISFVDFVAEVERDILSKEEK</sequence>
<dbReference type="CDD" id="cd00093">
    <property type="entry name" value="HTH_XRE"/>
    <property type="match status" value="1"/>
</dbReference>
<protein>
    <submittedName>
        <fullName evidence="3">XRE family transcriptional regulator</fullName>
    </submittedName>
</protein>
<dbReference type="Pfam" id="PF01381">
    <property type="entry name" value="HTH_3"/>
    <property type="match status" value="1"/>
</dbReference>
<reference evidence="3 4" key="1">
    <citation type="submission" date="2018-08" db="EMBL/GenBank/DDBJ databases">
        <title>A genome reference for cultivated species of the human gut microbiota.</title>
        <authorList>
            <person name="Zou Y."/>
            <person name="Xue W."/>
            <person name="Luo G."/>
        </authorList>
    </citation>
    <scope>NUCLEOTIDE SEQUENCE [LARGE SCALE GENOMIC DNA]</scope>
    <source>
        <strain evidence="3 4">AF43-2</strain>
    </source>
</reference>
<keyword evidence="1" id="KW-0238">DNA-binding</keyword>
<evidence type="ECO:0000313" key="4">
    <source>
        <dbReference type="Proteomes" id="UP000284562"/>
    </source>
</evidence>
<name>A0AA92V4M5_9BACT</name>
<comment type="caution">
    <text evidence="3">The sequence shown here is derived from an EMBL/GenBank/DDBJ whole genome shotgun (WGS) entry which is preliminary data.</text>
</comment>
<dbReference type="PANTHER" id="PTHR46558">
    <property type="entry name" value="TRACRIPTIONAL REGULATORY PROTEIN-RELATED-RELATED"/>
    <property type="match status" value="1"/>
</dbReference>
<gene>
    <name evidence="3" type="ORF">DW064_10655</name>
</gene>
<dbReference type="SMART" id="SM00530">
    <property type="entry name" value="HTH_XRE"/>
    <property type="match status" value="1"/>
</dbReference>
<feature type="domain" description="HTH cro/C1-type" evidence="2">
    <location>
        <begin position="17"/>
        <end position="71"/>
    </location>
</feature>
<dbReference type="GO" id="GO:0003677">
    <property type="term" value="F:DNA binding"/>
    <property type="evidence" value="ECO:0007669"/>
    <property type="project" value="UniProtKB-KW"/>
</dbReference>
<dbReference type="EMBL" id="QRNN01000044">
    <property type="protein sequence ID" value="RHK47739.1"/>
    <property type="molecule type" value="Genomic_DNA"/>
</dbReference>
<dbReference type="RefSeq" id="WP_119238061.1">
    <property type="nucleotide sequence ID" value="NZ_CATKVS010000005.1"/>
</dbReference>
<dbReference type="Proteomes" id="UP000284562">
    <property type="component" value="Unassembled WGS sequence"/>
</dbReference>
<evidence type="ECO:0000259" key="2">
    <source>
        <dbReference type="PROSITE" id="PS50943"/>
    </source>
</evidence>
<dbReference type="Gene3D" id="1.10.260.40">
    <property type="entry name" value="lambda repressor-like DNA-binding domains"/>
    <property type="match status" value="1"/>
</dbReference>
<dbReference type="AlphaFoldDB" id="A0AA92V4M5"/>
<dbReference type="PANTHER" id="PTHR46558:SF3">
    <property type="entry name" value="TRANSCRIPTIONAL REGULATOR"/>
    <property type="match status" value="1"/>
</dbReference>
<proteinExistence type="predicted"/>
<dbReference type="InterPro" id="IPR001387">
    <property type="entry name" value="Cro/C1-type_HTH"/>
</dbReference>
<evidence type="ECO:0000256" key="1">
    <source>
        <dbReference type="ARBA" id="ARBA00023125"/>
    </source>
</evidence>